<name>D6ZB80_SEGRD</name>
<dbReference type="GO" id="GO:0110051">
    <property type="term" value="P:metabolite repair"/>
    <property type="evidence" value="ECO:0007669"/>
    <property type="project" value="TreeGrafter"/>
</dbReference>
<dbReference type="Gene3D" id="3.40.1190.20">
    <property type="match status" value="1"/>
</dbReference>
<evidence type="ECO:0000256" key="6">
    <source>
        <dbReference type="ARBA" id="ARBA00022741"/>
    </source>
</evidence>
<dbReference type="PROSITE" id="PS01050">
    <property type="entry name" value="YJEF_C_2"/>
    <property type="match status" value="1"/>
</dbReference>
<comment type="cofactor">
    <cofactor evidence="17">
        <name>Mg(2+)</name>
        <dbReference type="ChEBI" id="CHEBI:18420"/>
    </cofactor>
</comment>
<dbReference type="GO" id="GO:0016301">
    <property type="term" value="F:kinase activity"/>
    <property type="evidence" value="ECO:0007669"/>
    <property type="project" value="UniProtKB-KW"/>
</dbReference>
<dbReference type="NCBIfam" id="TIGR00196">
    <property type="entry name" value="yjeF_cterm"/>
    <property type="match status" value="1"/>
</dbReference>
<keyword evidence="8 17" id="KW-0521">NADP</keyword>
<comment type="catalytic activity">
    <reaction evidence="2 18">
        <text>(6R)-NADPHX = (6S)-NADPHX</text>
        <dbReference type="Rhea" id="RHEA:32227"/>
        <dbReference type="ChEBI" id="CHEBI:64076"/>
        <dbReference type="ChEBI" id="CHEBI:64077"/>
        <dbReference type="EC" id="5.1.99.6"/>
    </reaction>
</comment>
<keyword evidence="9 18" id="KW-0630">Potassium</keyword>
<comment type="similarity">
    <text evidence="17">Belongs to the NnrD/CARKD family.</text>
</comment>
<evidence type="ECO:0000259" key="20">
    <source>
        <dbReference type="PROSITE" id="PS51383"/>
    </source>
</evidence>
<evidence type="ECO:0000256" key="17">
    <source>
        <dbReference type="HAMAP-Rule" id="MF_01965"/>
    </source>
</evidence>
<organism evidence="22 23">
    <name type="scientific">Segniliparus rotundus (strain ATCC BAA-972 / CDC 1076 / CIP 108378 / DSM 44985 / JCM 13578)</name>
    <dbReference type="NCBI Taxonomy" id="640132"/>
    <lineage>
        <taxon>Bacteria</taxon>
        <taxon>Bacillati</taxon>
        <taxon>Actinomycetota</taxon>
        <taxon>Actinomycetes</taxon>
        <taxon>Mycobacteriales</taxon>
        <taxon>Segniliparaceae</taxon>
        <taxon>Segniliparus</taxon>
    </lineage>
</organism>
<feature type="region of interest" description="Disordered" evidence="19">
    <location>
        <begin position="486"/>
        <end position="512"/>
    </location>
</feature>
<evidence type="ECO:0000256" key="18">
    <source>
        <dbReference type="PIRNR" id="PIRNR017184"/>
    </source>
</evidence>
<keyword evidence="7 17" id="KW-0067">ATP-binding</keyword>
<evidence type="ECO:0000313" key="23">
    <source>
        <dbReference type="Proteomes" id="UP000002247"/>
    </source>
</evidence>
<keyword evidence="22" id="KW-0418">Kinase</keyword>
<evidence type="ECO:0000256" key="1">
    <source>
        <dbReference type="ARBA" id="ARBA00000013"/>
    </source>
</evidence>
<sequence length="512" mass="51036">MPSYYPAALVKRADESLIRALAPGVPMRRAAFGLAQVVLRELRDHAGGAVGQKVWLVVGVGDNGADALWAGAFLKRRGVDVRALLLNPRRAHPAGLAAFRRAGGKFVDDVPDAPAPFGGGPGRGVVVDGVVGLSGKGPLRGHAAEIFSRPSGHRVVAVDLPSGVDPDTGAVAGPAVTADVTVAMGVFKQAHALNPGRCGRLELVDIGYPEAGFGPLGVLDGARGLTALGQERLAALLPAPGPGDDKYTQGVLGVVAGSPTYPGAGALCASGALATTSGMVRAVGPGAKALVAVHPELVVSEDVESTGRVNAWVLGPGADESTRALLLRALATDLPVVADASALRLVPDAIKRRSAPTVVTPHEREFEAFAGRPVGADRAAAAAALATECGATVLLKGHVTIIAEPGGQVLVNIAGNSWAATAGSGDVLSGMIGALLASAAAEHAAPVAAAIHSRAAALAAGAEPGAPITASALAARIPDAIRSARASGLARRTPSVRAAGRTGDGNAIGSYP</sequence>
<accession>D6ZB80</accession>
<gene>
    <name evidence="17" type="primary">nnrD</name>
    <name evidence="22" type="ordered locus">Srot_0352</name>
</gene>
<dbReference type="KEGG" id="srt:Srot_0352"/>
<evidence type="ECO:0000256" key="13">
    <source>
        <dbReference type="ARBA" id="ARBA00023268"/>
    </source>
</evidence>
<evidence type="ECO:0000256" key="10">
    <source>
        <dbReference type="ARBA" id="ARBA00023027"/>
    </source>
</evidence>
<dbReference type="Pfam" id="PF03853">
    <property type="entry name" value="YjeF_N"/>
    <property type="match status" value="1"/>
</dbReference>
<dbReference type="PANTHER" id="PTHR12592">
    <property type="entry name" value="ATP-DEPENDENT (S)-NAD(P)H-HYDRATE DEHYDRATASE FAMILY MEMBER"/>
    <property type="match status" value="1"/>
</dbReference>
<keyword evidence="5 18" id="KW-0479">Metal-binding</keyword>
<dbReference type="HOGENOM" id="CLU_024853_4_0_11"/>
<dbReference type="Proteomes" id="UP000002247">
    <property type="component" value="Chromosome"/>
</dbReference>
<dbReference type="eggNOG" id="COG0062">
    <property type="taxonomic scope" value="Bacteria"/>
</dbReference>
<dbReference type="InterPro" id="IPR036652">
    <property type="entry name" value="YjeF_N_dom_sf"/>
</dbReference>
<evidence type="ECO:0000256" key="11">
    <source>
        <dbReference type="ARBA" id="ARBA00023235"/>
    </source>
</evidence>
<dbReference type="HAMAP" id="MF_01965">
    <property type="entry name" value="NADHX_dehydratase"/>
    <property type="match status" value="1"/>
</dbReference>
<dbReference type="InterPro" id="IPR029056">
    <property type="entry name" value="Ribokinase-like"/>
</dbReference>
<comment type="catalytic activity">
    <reaction evidence="1 18">
        <text>(6R)-NADHX = (6S)-NADHX</text>
        <dbReference type="Rhea" id="RHEA:32215"/>
        <dbReference type="ChEBI" id="CHEBI:64074"/>
        <dbReference type="ChEBI" id="CHEBI:64075"/>
        <dbReference type="EC" id="5.1.99.6"/>
    </reaction>
</comment>
<evidence type="ECO:0000256" key="8">
    <source>
        <dbReference type="ARBA" id="ARBA00022857"/>
    </source>
</evidence>
<protein>
    <recommendedName>
        <fullName evidence="17">ADP-dependent (S)-NAD(P)H-hydrate dehydratase</fullName>
        <ecNumber evidence="17">4.2.1.136</ecNumber>
    </recommendedName>
    <alternativeName>
        <fullName evidence="17">ADP-dependent NAD(P)HX dehydratase</fullName>
    </alternativeName>
</protein>
<feature type="domain" description="YjeF N-terminal" evidence="21">
    <location>
        <begin position="10"/>
        <end position="214"/>
    </location>
</feature>
<comment type="similarity">
    <text evidence="4 18">In the C-terminal section; belongs to the NnrD/CARKD family.</text>
</comment>
<dbReference type="SUPFAM" id="SSF64153">
    <property type="entry name" value="YjeF N-terminal domain-like"/>
    <property type="match status" value="1"/>
</dbReference>
<comment type="catalytic activity">
    <reaction evidence="16 17 18">
        <text>(6S)-NADPHX + ADP = AMP + phosphate + NADPH + H(+)</text>
        <dbReference type="Rhea" id="RHEA:32235"/>
        <dbReference type="ChEBI" id="CHEBI:15378"/>
        <dbReference type="ChEBI" id="CHEBI:43474"/>
        <dbReference type="ChEBI" id="CHEBI:57783"/>
        <dbReference type="ChEBI" id="CHEBI:64076"/>
        <dbReference type="ChEBI" id="CHEBI:456215"/>
        <dbReference type="ChEBI" id="CHEBI:456216"/>
        <dbReference type="EC" id="4.2.1.136"/>
    </reaction>
</comment>
<dbReference type="GO" id="GO:0052856">
    <property type="term" value="F:NAD(P)HX epimerase activity"/>
    <property type="evidence" value="ECO:0007669"/>
    <property type="project" value="UniProtKB-EC"/>
</dbReference>
<dbReference type="Gene3D" id="3.40.50.10260">
    <property type="entry name" value="YjeF N-terminal domain"/>
    <property type="match status" value="1"/>
</dbReference>
<dbReference type="PANTHER" id="PTHR12592:SF0">
    <property type="entry name" value="ATP-DEPENDENT (S)-NAD(P)H-HYDRATE DEHYDRATASE"/>
    <property type="match status" value="1"/>
</dbReference>
<feature type="binding site" evidence="17">
    <location>
        <position position="426"/>
    </location>
    <ligand>
        <name>(6S)-NADPHX</name>
        <dbReference type="ChEBI" id="CHEBI:64076"/>
    </ligand>
</feature>
<dbReference type="Pfam" id="PF01256">
    <property type="entry name" value="Carb_kinase"/>
    <property type="match status" value="1"/>
</dbReference>
<feature type="binding site" evidence="17">
    <location>
        <position position="317"/>
    </location>
    <ligand>
        <name>(6S)-NADPHX</name>
        <dbReference type="ChEBI" id="CHEBI:64076"/>
    </ligand>
</feature>
<comment type="subunit">
    <text evidence="17">Homotetramer.</text>
</comment>
<dbReference type="InterPro" id="IPR004443">
    <property type="entry name" value="YjeF_N_dom"/>
</dbReference>
<dbReference type="GO" id="GO:0046872">
    <property type="term" value="F:metal ion binding"/>
    <property type="evidence" value="ECO:0007669"/>
    <property type="project" value="UniProtKB-UniRule"/>
</dbReference>
<evidence type="ECO:0000256" key="3">
    <source>
        <dbReference type="ARBA" id="ARBA00006001"/>
    </source>
</evidence>
<comment type="catalytic activity">
    <reaction evidence="15 17 18">
        <text>(6S)-NADHX + ADP = AMP + phosphate + NADH + H(+)</text>
        <dbReference type="Rhea" id="RHEA:32223"/>
        <dbReference type="ChEBI" id="CHEBI:15378"/>
        <dbReference type="ChEBI" id="CHEBI:43474"/>
        <dbReference type="ChEBI" id="CHEBI:57945"/>
        <dbReference type="ChEBI" id="CHEBI:64074"/>
        <dbReference type="ChEBI" id="CHEBI:456215"/>
        <dbReference type="ChEBI" id="CHEBI:456216"/>
        <dbReference type="EC" id="4.2.1.136"/>
    </reaction>
</comment>
<evidence type="ECO:0000256" key="4">
    <source>
        <dbReference type="ARBA" id="ARBA00009524"/>
    </source>
</evidence>
<keyword evidence="6 17" id="KW-0547">Nucleotide-binding</keyword>
<proteinExistence type="inferred from homology"/>
<evidence type="ECO:0000256" key="15">
    <source>
        <dbReference type="ARBA" id="ARBA00048238"/>
    </source>
</evidence>
<evidence type="ECO:0000256" key="2">
    <source>
        <dbReference type="ARBA" id="ARBA00000909"/>
    </source>
</evidence>
<keyword evidence="11 18" id="KW-0413">Isomerase</keyword>
<keyword evidence="22" id="KW-0808">Transferase</keyword>
<dbReference type="PIRSF" id="PIRSF017184">
    <property type="entry name" value="Nnr"/>
    <property type="match status" value="1"/>
</dbReference>
<comment type="cofactor">
    <cofactor evidence="18">
        <name>K(+)</name>
        <dbReference type="ChEBI" id="CHEBI:29103"/>
    </cofactor>
    <text evidence="18">Binds 1 potassium ion per subunit.</text>
</comment>
<feature type="binding site" evidence="17">
    <location>
        <position position="264"/>
    </location>
    <ligand>
        <name>(6S)-NADPHX</name>
        <dbReference type="ChEBI" id="CHEBI:64076"/>
    </ligand>
</feature>
<feature type="binding site" evidence="17">
    <location>
        <begin position="396"/>
        <end position="400"/>
    </location>
    <ligand>
        <name>AMP</name>
        <dbReference type="ChEBI" id="CHEBI:456215"/>
    </ligand>
</feature>
<evidence type="ECO:0000256" key="9">
    <source>
        <dbReference type="ARBA" id="ARBA00022958"/>
    </source>
</evidence>
<dbReference type="PROSITE" id="PS51385">
    <property type="entry name" value="YJEF_N"/>
    <property type="match status" value="1"/>
</dbReference>
<dbReference type="SUPFAM" id="SSF53613">
    <property type="entry name" value="Ribokinase-like"/>
    <property type="match status" value="1"/>
</dbReference>
<dbReference type="RefSeq" id="WP_013137295.1">
    <property type="nucleotide sequence ID" value="NC_014168.1"/>
</dbReference>
<dbReference type="AlphaFoldDB" id="D6ZB80"/>
<dbReference type="eggNOG" id="COG0063">
    <property type="taxonomic scope" value="Bacteria"/>
</dbReference>
<reference evidence="22 23" key="1">
    <citation type="journal article" date="2010" name="Stand. Genomic Sci.">
        <title>Complete genome sequence of Segniliparus rotundus type strain (CDC 1076).</title>
        <authorList>
            <person name="Sikorski J."/>
            <person name="Lapidus A."/>
            <person name="Copeland A."/>
            <person name="Misra M."/>
            <person name="Glavina Del Rio T."/>
            <person name="Nolan M."/>
            <person name="Lucas S."/>
            <person name="Chen F."/>
            <person name="Tice H."/>
            <person name="Cheng J.F."/>
            <person name="Jando M."/>
            <person name="Schneider S."/>
            <person name="Bruce D."/>
            <person name="Goodwin L."/>
            <person name="Pitluck S."/>
            <person name="Liolios K."/>
            <person name="Mikhailova N."/>
            <person name="Pati A."/>
            <person name="Ivanova N."/>
            <person name="Mavromatis K."/>
            <person name="Chen A."/>
            <person name="Palaniappan K."/>
            <person name="Chertkov O."/>
            <person name="Land M."/>
            <person name="Hauser L."/>
            <person name="Chang Y.J."/>
            <person name="Jeffries C.D."/>
            <person name="Brettin T."/>
            <person name="Detter J.C."/>
            <person name="Han C."/>
            <person name="Rohde M."/>
            <person name="Goker M."/>
            <person name="Bristow J."/>
            <person name="Eisen J.A."/>
            <person name="Markowitz V."/>
            <person name="Hugenholtz P."/>
            <person name="Kyrpides N.C."/>
            <person name="Klenk H.P."/>
        </authorList>
    </citation>
    <scope>NUCLEOTIDE SEQUENCE [LARGE SCALE GENOMIC DNA]</scope>
    <source>
        <strain evidence="23">ATCC BAA-972 / CDC 1076 / CIP 108378 / DSM 44985 / JCM 13578</strain>
    </source>
</reference>
<keyword evidence="23" id="KW-1185">Reference proteome</keyword>
<dbReference type="PROSITE" id="PS51383">
    <property type="entry name" value="YJEF_C_3"/>
    <property type="match status" value="1"/>
</dbReference>
<keyword evidence="12 17" id="KW-0456">Lyase</keyword>
<dbReference type="InterPro" id="IPR030677">
    <property type="entry name" value="Nnr"/>
</dbReference>
<comment type="function">
    <text evidence="17">Catalyzes the dehydration of the S-form of NAD(P)HX at the expense of ADP, which is converted to AMP. Together with NAD(P)HX epimerase, which catalyzes the epimerization of the S- and R-forms, the enzyme allows the repair of both epimers of NAD(P)HX, a damaged form of NAD(P)H that is a result of enzymatic or heat-dependent hydration.</text>
</comment>
<dbReference type="InterPro" id="IPR017953">
    <property type="entry name" value="Carbohydrate_kinase_pred_CS"/>
</dbReference>
<feature type="domain" description="YjeF C-terminal" evidence="20">
    <location>
        <begin position="229"/>
        <end position="484"/>
    </location>
</feature>
<comment type="function">
    <text evidence="14 18">Bifunctional enzyme that catalyzes the epimerization of the S- and R-forms of NAD(P)HX and the dehydration of the S-form of NAD(P)HX at the expense of ADP, which is converted to AMP. This allows the repair of both epimers of NAD(P)HX, a damaged form of NAD(P)H that is a result of enzymatic or heat-dependent hydration.</text>
</comment>
<evidence type="ECO:0000256" key="7">
    <source>
        <dbReference type="ARBA" id="ARBA00022840"/>
    </source>
</evidence>
<feature type="binding site" evidence="17">
    <location>
        <position position="362"/>
    </location>
    <ligand>
        <name>(6S)-NADPHX</name>
        <dbReference type="ChEBI" id="CHEBI:64076"/>
    </ligand>
</feature>
<comment type="similarity">
    <text evidence="3 18">In the N-terminal section; belongs to the NnrE/AIBP family.</text>
</comment>
<evidence type="ECO:0000313" key="22">
    <source>
        <dbReference type="EMBL" id="ADG96839.1"/>
    </source>
</evidence>
<dbReference type="GO" id="GO:0046496">
    <property type="term" value="P:nicotinamide nucleotide metabolic process"/>
    <property type="evidence" value="ECO:0007669"/>
    <property type="project" value="UniProtKB-UniRule"/>
</dbReference>
<evidence type="ECO:0000256" key="5">
    <source>
        <dbReference type="ARBA" id="ARBA00022723"/>
    </source>
</evidence>
<evidence type="ECO:0000256" key="12">
    <source>
        <dbReference type="ARBA" id="ARBA00023239"/>
    </source>
</evidence>
<evidence type="ECO:0000256" key="14">
    <source>
        <dbReference type="ARBA" id="ARBA00025153"/>
    </source>
</evidence>
<dbReference type="OrthoDB" id="9806925at2"/>
<evidence type="ECO:0000259" key="21">
    <source>
        <dbReference type="PROSITE" id="PS51385"/>
    </source>
</evidence>
<dbReference type="EMBL" id="CP001958">
    <property type="protein sequence ID" value="ADG96839.1"/>
    <property type="molecule type" value="Genomic_DNA"/>
</dbReference>
<keyword evidence="10 17" id="KW-0520">NAD</keyword>
<dbReference type="CDD" id="cd01171">
    <property type="entry name" value="YXKO-related"/>
    <property type="match status" value="1"/>
</dbReference>
<dbReference type="InterPro" id="IPR000631">
    <property type="entry name" value="CARKD"/>
</dbReference>
<evidence type="ECO:0000256" key="16">
    <source>
        <dbReference type="ARBA" id="ARBA00049209"/>
    </source>
</evidence>
<evidence type="ECO:0000256" key="19">
    <source>
        <dbReference type="SAM" id="MobiDB-lite"/>
    </source>
</evidence>
<dbReference type="STRING" id="640132.Srot_0352"/>
<dbReference type="GO" id="GO:0052855">
    <property type="term" value="F:ADP-dependent NAD(P)H-hydrate dehydratase activity"/>
    <property type="evidence" value="ECO:0007669"/>
    <property type="project" value="UniProtKB-UniRule"/>
</dbReference>
<feature type="binding site" evidence="17">
    <location>
        <position position="425"/>
    </location>
    <ligand>
        <name>AMP</name>
        <dbReference type="ChEBI" id="CHEBI:456215"/>
    </ligand>
</feature>
<dbReference type="EC" id="4.2.1.136" evidence="17"/>
<dbReference type="GO" id="GO:0005524">
    <property type="term" value="F:ATP binding"/>
    <property type="evidence" value="ECO:0007669"/>
    <property type="project" value="UniProtKB-UniRule"/>
</dbReference>
<keyword evidence="13" id="KW-0511">Multifunctional enzyme</keyword>